<dbReference type="HOGENOM" id="CLU_833544_0_0_6"/>
<organism evidence="1 2">
    <name type="scientific">Allofrancisella guangzhouensis</name>
    <dbReference type="NCBI Taxonomy" id="594679"/>
    <lineage>
        <taxon>Bacteria</taxon>
        <taxon>Pseudomonadati</taxon>
        <taxon>Pseudomonadota</taxon>
        <taxon>Gammaproteobacteria</taxon>
        <taxon>Thiotrichales</taxon>
        <taxon>Francisellaceae</taxon>
        <taxon>Allofrancisella</taxon>
    </lineage>
</organism>
<dbReference type="AlphaFoldDB" id="A0A0A8E5Y3"/>
<evidence type="ECO:0000313" key="1">
    <source>
        <dbReference type="EMBL" id="AJC49007.1"/>
    </source>
</evidence>
<name>A0A0A8E5Y3_9GAMM</name>
<protein>
    <submittedName>
        <fullName evidence="1">Uncharacterized protein</fullName>
    </submittedName>
</protein>
<reference evidence="1 2" key="1">
    <citation type="submission" date="2014-12" db="EMBL/GenBank/DDBJ databases">
        <title>Complete genome sequence of Francisella guanzhouensis strain 08HL01032 isolated from air-conditioning system in China.</title>
        <authorList>
            <person name="Svensson D."/>
            <person name="Ohrman C."/>
            <person name="Backman S."/>
            <person name="Karlsson E."/>
            <person name="Nilsson E."/>
            <person name="Bystrom M."/>
            <person name="Larkeryd A."/>
            <person name="Stenberg P."/>
            <person name="Scholtz H.C."/>
            <person name="Forsman M."/>
            <person name="Sjodin A."/>
        </authorList>
    </citation>
    <scope>NUCLEOTIDE SEQUENCE [LARGE SCALE GENOMIC DNA]</scope>
    <source>
        <strain evidence="1 2">08HL01032</strain>
    </source>
</reference>
<dbReference type="EMBL" id="CP010427">
    <property type="protein sequence ID" value="AJC49007.1"/>
    <property type="molecule type" value="Genomic_DNA"/>
</dbReference>
<keyword evidence="2" id="KW-1185">Reference proteome</keyword>
<accession>A0A0A8E5Y3</accession>
<gene>
    <name evidence="1" type="ORF">SD28_04830</name>
</gene>
<dbReference type="RefSeq" id="WP_039124633.1">
    <property type="nucleotide sequence ID" value="NZ_CP010427.1"/>
</dbReference>
<dbReference type="KEGG" id="fgu:SD28_04830"/>
<dbReference type="Proteomes" id="UP000031104">
    <property type="component" value="Chromosome"/>
</dbReference>
<proteinExistence type="predicted"/>
<dbReference type="OrthoDB" id="5606311at2"/>
<sequence length="333" mass="38220">MNLIKLINEISKLKWDNIETDKQRNGNNIANLRIILDGIYDLNKRIKSICNLNSIHESNLNLTSYRHHVERIDACITSINYKFFKDREGLRSLVLSITDITSHPSIPDKASKVNTLNGLTQHHVNNVKTYYNALKANSKFSSTTDYSNYLQVLEIVDRRFICLWEALLENKKKYLIQPMTSYISEALSFYTNLVLHNDLEVLKAIAKNEVNLPLASTTISDHVKSVLPKLQSEVCELLKHHNERTHEYNNINNIFRIGYSKTQKISALEKLNKLINHKKNNYDSSFSAYKLNEEDKSILKNGKTGQTLDSLAVRYGLANLDNLLALLNEKALN</sequence>
<evidence type="ECO:0000313" key="2">
    <source>
        <dbReference type="Proteomes" id="UP000031104"/>
    </source>
</evidence>